<dbReference type="PRINTS" id="PR00455">
    <property type="entry name" value="HTHTETR"/>
</dbReference>
<dbReference type="SUPFAM" id="SSF46689">
    <property type="entry name" value="Homeodomain-like"/>
    <property type="match status" value="1"/>
</dbReference>
<name>A0A9J7BM31_9BACT</name>
<evidence type="ECO:0000256" key="3">
    <source>
        <dbReference type="SAM" id="MobiDB-lite"/>
    </source>
</evidence>
<accession>A0A9J7BM31</accession>
<dbReference type="RefSeq" id="WP_260790958.1">
    <property type="nucleotide sequence ID" value="NZ_CP093313.1"/>
</dbReference>
<evidence type="ECO:0000259" key="4">
    <source>
        <dbReference type="PROSITE" id="PS50977"/>
    </source>
</evidence>
<dbReference type="InterPro" id="IPR050109">
    <property type="entry name" value="HTH-type_TetR-like_transc_reg"/>
</dbReference>
<dbReference type="PANTHER" id="PTHR30055:SF207">
    <property type="entry name" value="HTH-TYPE TRANSCRIPTIONAL REPRESSOR FATR"/>
    <property type="match status" value="1"/>
</dbReference>
<dbReference type="Gene3D" id="1.10.357.10">
    <property type="entry name" value="Tetracycline Repressor, domain 2"/>
    <property type="match status" value="1"/>
</dbReference>
<dbReference type="PANTHER" id="PTHR30055">
    <property type="entry name" value="HTH-TYPE TRANSCRIPTIONAL REGULATOR RUTR"/>
    <property type="match status" value="1"/>
</dbReference>
<sequence>MPKKIKPEVAGPESAGPEPSRREEILEAMLDLVVEQGLQAPMSALAKRSRASPGVIYHYFPSKDELIRAIYQRVRASKRDILLEGVRAEMPPREALLLVWLNAYRFYRTHLRETRFLDQYLNSPYCSPAGDAEEADSDFAPILKLLQPKKKGGVMKDLPQEAVTSLTLGLAADLAKAPRAFSKATLMRIAETVWAAVAEESE</sequence>
<dbReference type="InterPro" id="IPR009057">
    <property type="entry name" value="Homeodomain-like_sf"/>
</dbReference>
<gene>
    <name evidence="5" type="ORF">MOP44_15440</name>
</gene>
<organism evidence="5 6">
    <name type="scientific">Occallatibacter riparius</name>
    <dbReference type="NCBI Taxonomy" id="1002689"/>
    <lineage>
        <taxon>Bacteria</taxon>
        <taxon>Pseudomonadati</taxon>
        <taxon>Acidobacteriota</taxon>
        <taxon>Terriglobia</taxon>
        <taxon>Terriglobales</taxon>
        <taxon>Acidobacteriaceae</taxon>
        <taxon>Occallatibacter</taxon>
    </lineage>
</organism>
<dbReference type="Proteomes" id="UP001059380">
    <property type="component" value="Chromosome"/>
</dbReference>
<feature type="DNA-binding region" description="H-T-H motif" evidence="2">
    <location>
        <begin position="41"/>
        <end position="60"/>
    </location>
</feature>
<evidence type="ECO:0000313" key="5">
    <source>
        <dbReference type="EMBL" id="UWZ81966.1"/>
    </source>
</evidence>
<keyword evidence="1 2" id="KW-0238">DNA-binding</keyword>
<reference evidence="5" key="1">
    <citation type="submission" date="2021-04" db="EMBL/GenBank/DDBJ databases">
        <title>Phylogenetic analysis of Acidobacteriaceae.</title>
        <authorList>
            <person name="Qiu L."/>
            <person name="Zhang Q."/>
        </authorList>
    </citation>
    <scope>NUCLEOTIDE SEQUENCE</scope>
    <source>
        <strain evidence="5">DSM 25168</strain>
    </source>
</reference>
<dbReference type="InterPro" id="IPR001647">
    <property type="entry name" value="HTH_TetR"/>
</dbReference>
<evidence type="ECO:0000256" key="2">
    <source>
        <dbReference type="PROSITE-ProRule" id="PRU00335"/>
    </source>
</evidence>
<protein>
    <submittedName>
        <fullName evidence="5">TetR/AcrR family transcriptional regulator</fullName>
    </submittedName>
</protein>
<dbReference type="Pfam" id="PF22604">
    <property type="entry name" value="TetR_HI_0893_C"/>
    <property type="match status" value="1"/>
</dbReference>
<dbReference type="Pfam" id="PF00440">
    <property type="entry name" value="TetR_N"/>
    <property type="match status" value="1"/>
</dbReference>
<keyword evidence="6" id="KW-1185">Reference proteome</keyword>
<dbReference type="EMBL" id="CP093313">
    <property type="protein sequence ID" value="UWZ81966.1"/>
    <property type="molecule type" value="Genomic_DNA"/>
</dbReference>
<dbReference type="InterPro" id="IPR054422">
    <property type="entry name" value="TetR-like_HI_0893_C"/>
</dbReference>
<dbReference type="GO" id="GO:0000976">
    <property type="term" value="F:transcription cis-regulatory region binding"/>
    <property type="evidence" value="ECO:0007669"/>
    <property type="project" value="TreeGrafter"/>
</dbReference>
<feature type="domain" description="HTH tetR-type" evidence="4">
    <location>
        <begin position="19"/>
        <end position="78"/>
    </location>
</feature>
<dbReference type="KEGG" id="orp:MOP44_15440"/>
<evidence type="ECO:0000313" key="6">
    <source>
        <dbReference type="Proteomes" id="UP001059380"/>
    </source>
</evidence>
<dbReference type="PROSITE" id="PS50977">
    <property type="entry name" value="HTH_TETR_2"/>
    <property type="match status" value="1"/>
</dbReference>
<proteinExistence type="predicted"/>
<evidence type="ECO:0000256" key="1">
    <source>
        <dbReference type="ARBA" id="ARBA00023125"/>
    </source>
</evidence>
<feature type="region of interest" description="Disordered" evidence="3">
    <location>
        <begin position="1"/>
        <end position="21"/>
    </location>
</feature>
<dbReference type="GO" id="GO:0003700">
    <property type="term" value="F:DNA-binding transcription factor activity"/>
    <property type="evidence" value="ECO:0007669"/>
    <property type="project" value="TreeGrafter"/>
</dbReference>
<dbReference type="AlphaFoldDB" id="A0A9J7BM31"/>